<dbReference type="PANTHER" id="PTHR15427">
    <property type="entry name" value="EMILIN ELASTIN MICROFIBRIL INTERFACE-LOCATED PROTEIN ELASTIN MICROFIBRIL INTERFACER"/>
    <property type="match status" value="1"/>
</dbReference>
<dbReference type="AlphaFoldDB" id="A0A3Q3X9K3"/>
<feature type="region of interest" description="Disordered" evidence="4">
    <location>
        <begin position="82"/>
        <end position="101"/>
    </location>
</feature>
<accession>A0A3Q3X9K3</accession>
<keyword evidence="3" id="KW-0272">Extracellular matrix</keyword>
<dbReference type="Pfam" id="PF00386">
    <property type="entry name" value="C1q"/>
    <property type="match status" value="1"/>
</dbReference>
<sequence>MYTCSASTFVRNLIILPCVYKASVCVSNSSVARILPGPGIISYVTKNKVLPCVHPRERGWPGLTGTVGNPWRNALPGLAETKGQKGEKADVGEPGEIGPPGGPQVRNYRRFALSSVSAYSQSGASFHPSAHDKVFYNGEGHWVPALNKFNIIRSGVYLFSYHITVRNRPVHAVIDSLYGQDMDQASNVTLLHLSEGDRVWLETLRDWNGVFYSCEEDSTFSGFLVHPVSKDKLAAENL</sequence>
<evidence type="ECO:0000259" key="5">
    <source>
        <dbReference type="PROSITE" id="PS50871"/>
    </source>
</evidence>
<keyword evidence="2" id="KW-0964">Secreted</keyword>
<comment type="subcellular location">
    <subcellularLocation>
        <location evidence="1">Secreted</location>
        <location evidence="1">Extracellular space</location>
        <location evidence="1">Extracellular matrix</location>
    </subcellularLocation>
</comment>
<reference evidence="6" key="1">
    <citation type="submission" date="2025-08" db="UniProtKB">
        <authorList>
            <consortium name="Ensembl"/>
        </authorList>
    </citation>
    <scope>IDENTIFICATION</scope>
</reference>
<dbReference type="PROSITE" id="PS50871">
    <property type="entry name" value="C1Q"/>
    <property type="match status" value="1"/>
</dbReference>
<dbReference type="PANTHER" id="PTHR15427:SF33">
    <property type="entry name" value="COLLAGEN IV NC1 DOMAIN-CONTAINING PROTEIN"/>
    <property type="match status" value="1"/>
</dbReference>
<name>A0A3Q3X9K3_MOLML</name>
<evidence type="ECO:0000313" key="7">
    <source>
        <dbReference type="Proteomes" id="UP000261620"/>
    </source>
</evidence>
<evidence type="ECO:0000256" key="4">
    <source>
        <dbReference type="SAM" id="MobiDB-lite"/>
    </source>
</evidence>
<keyword evidence="7" id="KW-1185">Reference proteome</keyword>
<dbReference type="SMART" id="SM00110">
    <property type="entry name" value="C1Q"/>
    <property type="match status" value="1"/>
</dbReference>
<evidence type="ECO:0000256" key="2">
    <source>
        <dbReference type="ARBA" id="ARBA00022525"/>
    </source>
</evidence>
<dbReference type="InterPro" id="IPR008983">
    <property type="entry name" value="Tumour_necrosis_fac-like_dom"/>
</dbReference>
<protein>
    <recommendedName>
        <fullName evidence="5">C1q domain-containing protein</fullName>
    </recommendedName>
</protein>
<dbReference type="InterPro" id="IPR050392">
    <property type="entry name" value="Collagen/C1q_domain"/>
</dbReference>
<dbReference type="GO" id="GO:0005581">
    <property type="term" value="C:collagen trimer"/>
    <property type="evidence" value="ECO:0007669"/>
    <property type="project" value="UniProtKB-KW"/>
</dbReference>
<dbReference type="Gene3D" id="2.60.120.40">
    <property type="match status" value="1"/>
</dbReference>
<dbReference type="Proteomes" id="UP000261620">
    <property type="component" value="Unplaced"/>
</dbReference>
<dbReference type="InterPro" id="IPR001073">
    <property type="entry name" value="C1q_dom"/>
</dbReference>
<feature type="domain" description="C1q" evidence="5">
    <location>
        <begin position="100"/>
        <end position="231"/>
    </location>
</feature>
<evidence type="ECO:0000256" key="3">
    <source>
        <dbReference type="ARBA" id="ARBA00022530"/>
    </source>
</evidence>
<organism evidence="6 7">
    <name type="scientific">Mola mola</name>
    <name type="common">Ocean sunfish</name>
    <name type="synonym">Tetraodon mola</name>
    <dbReference type="NCBI Taxonomy" id="94237"/>
    <lineage>
        <taxon>Eukaryota</taxon>
        <taxon>Metazoa</taxon>
        <taxon>Chordata</taxon>
        <taxon>Craniata</taxon>
        <taxon>Vertebrata</taxon>
        <taxon>Euteleostomi</taxon>
        <taxon>Actinopterygii</taxon>
        <taxon>Neopterygii</taxon>
        <taxon>Teleostei</taxon>
        <taxon>Neoteleostei</taxon>
        <taxon>Acanthomorphata</taxon>
        <taxon>Eupercaria</taxon>
        <taxon>Tetraodontiformes</taxon>
        <taxon>Molidae</taxon>
        <taxon>Mola</taxon>
    </lineage>
</organism>
<feature type="compositionally biased region" description="Basic and acidic residues" evidence="4">
    <location>
        <begin position="82"/>
        <end position="91"/>
    </location>
</feature>
<proteinExistence type="predicted"/>
<dbReference type="Ensembl" id="ENSMMOT00000025384.1">
    <property type="protein sequence ID" value="ENSMMOP00000024965.1"/>
    <property type="gene ID" value="ENSMMOG00000018962.1"/>
</dbReference>
<evidence type="ECO:0000256" key="1">
    <source>
        <dbReference type="ARBA" id="ARBA00004498"/>
    </source>
</evidence>
<evidence type="ECO:0000313" key="6">
    <source>
        <dbReference type="Ensembl" id="ENSMMOP00000024965.1"/>
    </source>
</evidence>
<dbReference type="SUPFAM" id="SSF49842">
    <property type="entry name" value="TNF-like"/>
    <property type="match status" value="1"/>
</dbReference>
<reference evidence="6" key="2">
    <citation type="submission" date="2025-09" db="UniProtKB">
        <authorList>
            <consortium name="Ensembl"/>
        </authorList>
    </citation>
    <scope>IDENTIFICATION</scope>
</reference>